<dbReference type="EMBL" id="JANBPG010003057">
    <property type="protein sequence ID" value="KAJ1883820.1"/>
    <property type="molecule type" value="Genomic_DNA"/>
</dbReference>
<protein>
    <submittedName>
        <fullName evidence="1">Uncharacterized protein</fullName>
    </submittedName>
</protein>
<evidence type="ECO:0000313" key="2">
    <source>
        <dbReference type="Proteomes" id="UP001150581"/>
    </source>
</evidence>
<organism evidence="1 2">
    <name type="scientific">Kickxella alabastrina</name>
    <dbReference type="NCBI Taxonomy" id="61397"/>
    <lineage>
        <taxon>Eukaryota</taxon>
        <taxon>Fungi</taxon>
        <taxon>Fungi incertae sedis</taxon>
        <taxon>Zoopagomycota</taxon>
        <taxon>Kickxellomycotina</taxon>
        <taxon>Kickxellomycetes</taxon>
        <taxon>Kickxellales</taxon>
        <taxon>Kickxellaceae</taxon>
        <taxon>Kickxella</taxon>
    </lineage>
</organism>
<reference evidence="1" key="1">
    <citation type="submission" date="2022-07" db="EMBL/GenBank/DDBJ databases">
        <title>Phylogenomic reconstructions and comparative analyses of Kickxellomycotina fungi.</title>
        <authorList>
            <person name="Reynolds N.K."/>
            <person name="Stajich J.E."/>
            <person name="Barry K."/>
            <person name="Grigoriev I.V."/>
            <person name="Crous P."/>
            <person name="Smith M.E."/>
        </authorList>
    </citation>
    <scope>NUCLEOTIDE SEQUENCE</scope>
    <source>
        <strain evidence="1">Benny 63K</strain>
    </source>
</reference>
<gene>
    <name evidence="1" type="ORF">LPJ66_010911</name>
</gene>
<sequence>MGFSPLASRRTYATANTKSTEIKARIDNKRQASLLGGGLARINAQHAKGKLTARERIELLVDPGTFREYDAFVEHQCTDFGMDGQKITGDGVVTGV</sequence>
<keyword evidence="2" id="KW-1185">Reference proteome</keyword>
<evidence type="ECO:0000313" key="1">
    <source>
        <dbReference type="EMBL" id="KAJ1883820.1"/>
    </source>
</evidence>
<comment type="caution">
    <text evidence="1">The sequence shown here is derived from an EMBL/GenBank/DDBJ whole genome shotgun (WGS) entry which is preliminary data.</text>
</comment>
<feature type="non-terminal residue" evidence="1">
    <location>
        <position position="96"/>
    </location>
</feature>
<dbReference type="Proteomes" id="UP001150581">
    <property type="component" value="Unassembled WGS sequence"/>
</dbReference>
<name>A0ACC1I0N8_9FUNG</name>
<proteinExistence type="predicted"/>
<accession>A0ACC1I0N8</accession>